<organism evidence="3 4">
    <name type="scientific">Teratosphaeria destructans</name>
    <dbReference type="NCBI Taxonomy" id="418781"/>
    <lineage>
        <taxon>Eukaryota</taxon>
        <taxon>Fungi</taxon>
        <taxon>Dikarya</taxon>
        <taxon>Ascomycota</taxon>
        <taxon>Pezizomycotina</taxon>
        <taxon>Dothideomycetes</taxon>
        <taxon>Dothideomycetidae</taxon>
        <taxon>Mycosphaerellales</taxon>
        <taxon>Teratosphaeriaceae</taxon>
        <taxon>Teratosphaeria</taxon>
    </lineage>
</organism>
<dbReference type="Gene3D" id="3.60.15.10">
    <property type="entry name" value="Ribonuclease Z/Hydroxyacylglutathione hydrolase-like"/>
    <property type="match status" value="1"/>
</dbReference>
<comment type="caution">
    <text evidence="3">The sequence shown here is derived from an EMBL/GenBank/DDBJ whole genome shotgun (WGS) entry which is preliminary data.</text>
</comment>
<dbReference type="EMBL" id="RIBY02000347">
    <property type="protein sequence ID" value="KAH9843439.1"/>
    <property type="molecule type" value="Genomic_DNA"/>
</dbReference>
<gene>
    <name evidence="3" type="ORF">Tdes44962_MAKER07382</name>
</gene>
<feature type="region of interest" description="Disordered" evidence="1">
    <location>
        <begin position="348"/>
        <end position="391"/>
    </location>
</feature>
<dbReference type="GO" id="GO:0070291">
    <property type="term" value="P:N-acylethanolamine metabolic process"/>
    <property type="evidence" value="ECO:0007669"/>
    <property type="project" value="TreeGrafter"/>
</dbReference>
<reference evidence="3 4" key="2">
    <citation type="journal article" date="2021" name="Curr. Genet.">
        <title>Genetic response to nitrogen starvation in the aggressive Eucalyptus foliar pathogen Teratosphaeria destructans.</title>
        <authorList>
            <person name="Havenga M."/>
            <person name="Wingfield B.D."/>
            <person name="Wingfield M.J."/>
            <person name="Dreyer L.L."/>
            <person name="Roets F."/>
            <person name="Aylward J."/>
        </authorList>
    </citation>
    <scope>NUCLEOTIDE SEQUENCE [LARGE SCALE GENOMIC DNA]</scope>
    <source>
        <strain evidence="3">CMW44962</strain>
    </source>
</reference>
<dbReference type="GO" id="GO:0070290">
    <property type="term" value="F:N-acylphosphatidylethanolamine-specific phospholipase D activity"/>
    <property type="evidence" value="ECO:0007669"/>
    <property type="project" value="TreeGrafter"/>
</dbReference>
<reference evidence="3 4" key="1">
    <citation type="journal article" date="2018" name="IMA Fungus">
        <title>IMA Genome-F 10: Nine draft genome sequences of Claviceps purpurea s.lat., including C. arundinis, C. humidiphila, and C. cf. spartinae, pseudomolecules for the pitch canker pathogen Fusarium circinatum, draft genome of Davidsoniella eucalypti, Grosmannia galeiformis, Quambalaria eucalypti, and Teratosphaeria destructans.</title>
        <authorList>
            <person name="Wingfield B.D."/>
            <person name="Liu M."/>
            <person name="Nguyen H.D."/>
            <person name="Lane F.A."/>
            <person name="Morgan S.W."/>
            <person name="De Vos L."/>
            <person name="Wilken P.M."/>
            <person name="Duong T.A."/>
            <person name="Aylward J."/>
            <person name="Coetzee M.P."/>
            <person name="Dadej K."/>
            <person name="De Beer Z.W."/>
            <person name="Findlay W."/>
            <person name="Havenga M."/>
            <person name="Kolarik M."/>
            <person name="Menzies J.G."/>
            <person name="Naidoo K."/>
            <person name="Pochopski O."/>
            <person name="Shoukouhi P."/>
            <person name="Santana Q.C."/>
            <person name="Seifert K.A."/>
            <person name="Soal N."/>
            <person name="Steenkamp E.T."/>
            <person name="Tatham C.T."/>
            <person name="van der Nest M.A."/>
            <person name="Wingfield M.J."/>
        </authorList>
    </citation>
    <scope>NUCLEOTIDE SEQUENCE [LARGE SCALE GENOMIC DNA]</scope>
    <source>
        <strain evidence="3">CMW44962</strain>
    </source>
</reference>
<accession>A0A9W7SZ92</accession>
<evidence type="ECO:0000313" key="4">
    <source>
        <dbReference type="Proteomes" id="UP001138500"/>
    </source>
</evidence>
<dbReference type="SUPFAM" id="SSF56281">
    <property type="entry name" value="Metallo-hydrolase/oxidoreductase"/>
    <property type="match status" value="1"/>
</dbReference>
<name>A0A9W7SZ92_9PEZI</name>
<dbReference type="AlphaFoldDB" id="A0A9W7SZ92"/>
<dbReference type="Proteomes" id="UP001138500">
    <property type="component" value="Unassembled WGS sequence"/>
</dbReference>
<feature type="region of interest" description="Disordered" evidence="1">
    <location>
        <begin position="40"/>
        <end position="97"/>
    </location>
</feature>
<dbReference type="OrthoDB" id="332863at2759"/>
<evidence type="ECO:0000313" key="3">
    <source>
        <dbReference type="EMBL" id="KAH9843439.1"/>
    </source>
</evidence>
<sequence>MSAPLNLEVERYTYPEQPSHHVLASEASQSWSAYLASWTTSFGSSSKRRPLSRSSSLLSLKGRKGLQSSRAGSLERQSDQHVDNDRSFRNPWPSWHKPSSAEVWKAFEWGEDRDPCIDIARARLANEKASDSNDAPKTIQDQAAQLLHLEQPDFKFNVGNEKVKVTWLGHAGMLVQLFPLQKDQRPVRCLFDPIFSMRCSPNQNFGPVRSYPPPCKIEDLPEVDVFMMSHNHYDHLDYDSVLEIWKRNMGTIQFIVPLGNRQWFLDCGIDAERVVELDWWDAATLQPPSGDALPLKITCTPAQHNSGRSGPADADTTLWSSWYIEHGLPSGMTHRVYFAGDTGYQFHDSPSWPPAPPSDSTDPSSAMSSKRHFGFRRKQNPGEIDRNEDKQWPECPAFKDIASRLGQPHVLMLPVSVGATYDYLRSFSGLPDSWNVIPRHNPGVTAHNHMPPWDAVRVFRTMTDNEEDLQGSAPVAIAMHWGTFVTDPIEVLKTLGQLEWACEAHGLEFCRSLAEWQEAGAGKRRFIAVHHGESVAL</sequence>
<dbReference type="InterPro" id="IPR001279">
    <property type="entry name" value="Metallo-B-lactamas"/>
</dbReference>
<feature type="compositionally biased region" description="Basic and acidic residues" evidence="1">
    <location>
        <begin position="76"/>
        <end position="88"/>
    </location>
</feature>
<dbReference type="GO" id="GO:0070292">
    <property type="term" value="P:N-acylphosphatidylethanolamine metabolic process"/>
    <property type="evidence" value="ECO:0007669"/>
    <property type="project" value="TreeGrafter"/>
</dbReference>
<dbReference type="Pfam" id="PF12706">
    <property type="entry name" value="Lactamase_B_2"/>
    <property type="match status" value="1"/>
</dbReference>
<protein>
    <submittedName>
        <fullName evidence="3">N-acyl-phosphatidylethanolamine-hydrolyzing phospholipase D</fullName>
    </submittedName>
</protein>
<feature type="compositionally biased region" description="Basic residues" evidence="1">
    <location>
        <begin position="369"/>
        <end position="379"/>
    </location>
</feature>
<feature type="domain" description="Metallo-beta-lactamase" evidence="2">
    <location>
        <begin position="188"/>
        <end position="344"/>
    </location>
</feature>
<evidence type="ECO:0000259" key="2">
    <source>
        <dbReference type="Pfam" id="PF12706"/>
    </source>
</evidence>
<dbReference type="PANTHER" id="PTHR15032">
    <property type="entry name" value="N-ACYL-PHOSPHATIDYLETHANOLAMINE-HYDROLYZING PHOSPHOLIPASE D"/>
    <property type="match status" value="1"/>
</dbReference>
<dbReference type="PANTHER" id="PTHR15032:SF27">
    <property type="entry name" value="N-ACYL-PHOSPHATIDYLETHANOLAMINE-HYDROLYZING PHOSPHOLIPASE D"/>
    <property type="match status" value="1"/>
</dbReference>
<keyword evidence="4" id="KW-1185">Reference proteome</keyword>
<dbReference type="GO" id="GO:0005737">
    <property type="term" value="C:cytoplasm"/>
    <property type="evidence" value="ECO:0007669"/>
    <property type="project" value="TreeGrafter"/>
</dbReference>
<evidence type="ECO:0000256" key="1">
    <source>
        <dbReference type="SAM" id="MobiDB-lite"/>
    </source>
</evidence>
<feature type="compositionally biased region" description="Low complexity" evidence="1">
    <location>
        <begin position="52"/>
        <end position="69"/>
    </location>
</feature>
<feature type="compositionally biased region" description="Low complexity" evidence="1">
    <location>
        <begin position="358"/>
        <end position="368"/>
    </location>
</feature>
<dbReference type="InterPro" id="IPR036866">
    <property type="entry name" value="RibonucZ/Hydroxyglut_hydro"/>
</dbReference>
<proteinExistence type="predicted"/>